<evidence type="ECO:0000313" key="1">
    <source>
        <dbReference type="EMBL" id="KAI8420489.1"/>
    </source>
</evidence>
<evidence type="ECO:0000313" key="2">
    <source>
        <dbReference type="Proteomes" id="UP001064048"/>
    </source>
</evidence>
<accession>A0ACC0J8P2</accession>
<proteinExistence type="predicted"/>
<organism evidence="1 2">
    <name type="scientific">Choristoneura fumiferana</name>
    <name type="common">Spruce budworm moth</name>
    <name type="synonym">Archips fumiferana</name>
    <dbReference type="NCBI Taxonomy" id="7141"/>
    <lineage>
        <taxon>Eukaryota</taxon>
        <taxon>Metazoa</taxon>
        <taxon>Ecdysozoa</taxon>
        <taxon>Arthropoda</taxon>
        <taxon>Hexapoda</taxon>
        <taxon>Insecta</taxon>
        <taxon>Pterygota</taxon>
        <taxon>Neoptera</taxon>
        <taxon>Endopterygota</taxon>
        <taxon>Lepidoptera</taxon>
        <taxon>Glossata</taxon>
        <taxon>Ditrysia</taxon>
        <taxon>Tortricoidea</taxon>
        <taxon>Tortricidae</taxon>
        <taxon>Tortricinae</taxon>
        <taxon>Choristoneura</taxon>
    </lineage>
</organism>
<dbReference type="EMBL" id="CM046114">
    <property type="protein sequence ID" value="KAI8420489.1"/>
    <property type="molecule type" value="Genomic_DNA"/>
</dbReference>
<keyword evidence="2" id="KW-1185">Reference proteome</keyword>
<gene>
    <name evidence="1" type="ORF">MSG28_008975</name>
</gene>
<dbReference type="Proteomes" id="UP001064048">
    <property type="component" value="Chromosome 14"/>
</dbReference>
<comment type="caution">
    <text evidence="1">The sequence shown here is derived from an EMBL/GenBank/DDBJ whole genome shotgun (WGS) entry which is preliminary data.</text>
</comment>
<reference evidence="1 2" key="1">
    <citation type="journal article" date="2022" name="Genome Biol. Evol.">
        <title>The Spruce Budworm Genome: Reconstructing the Evolutionary History of Antifreeze Proteins.</title>
        <authorList>
            <person name="Beliveau C."/>
            <person name="Gagne P."/>
            <person name="Picq S."/>
            <person name="Vernygora O."/>
            <person name="Keeling C.I."/>
            <person name="Pinkney K."/>
            <person name="Doucet D."/>
            <person name="Wen F."/>
            <person name="Johnston J.S."/>
            <person name="Maaroufi H."/>
            <person name="Boyle B."/>
            <person name="Laroche J."/>
            <person name="Dewar K."/>
            <person name="Juretic N."/>
            <person name="Blackburn G."/>
            <person name="Nisole A."/>
            <person name="Brunet B."/>
            <person name="Brandao M."/>
            <person name="Lumley L."/>
            <person name="Duan J."/>
            <person name="Quan G."/>
            <person name="Lucarotti C.J."/>
            <person name="Roe A.D."/>
            <person name="Sperling F.A.H."/>
            <person name="Levesque R.C."/>
            <person name="Cusson M."/>
        </authorList>
    </citation>
    <scope>NUCLEOTIDE SEQUENCE [LARGE SCALE GENOMIC DNA]</scope>
    <source>
        <strain evidence="1">Glfc:IPQL:Cfum</strain>
    </source>
</reference>
<sequence length="682" mass="78310">MVVAIRADLAQGPTTCEYPIHEHELKTCCVKHRILTEYNKMPELYKMDDYDSCLSEPGGTYCVIDADLSSSDNSDLMRMIQGHGLRLRSLKKTTARDSVALLARQAASLSAETEYSEYKIKHFNHTQIHRALCVQRTCQAFIQNRSLADTKERNSVIQDCVNSSMWNNYKLEATLSNVLYCRTPGDKIPFDAADYVMALIVLILIILNGLGTSYDFIRGEGPGNSYLMAFSIRRNWKKLIAPAGVGPEPRLGRLKLFNGFRTITMVCVIFSHTALVMSYSYLNNPHFIESTYEDPSKQILYNGTLVTYTFFVMSGFLLAFNFELHAEKHKITLWEWPKGMVMRWLRLTPAYALLMFFIMTLMRHLGDGPLWQHVVTPEADACYQYWWSHLLYINNYLYQDTDCLPQTWYLAADTQLFGLGLLICIIARRPRTQLITLSFMLLVSFVIAGSYTYFQDLSAVVHQSPETYRTLYKYDETFRIVFVAGHTNMSTYALGIAFGLLAFHWMKDEQAMSQRLQKYKWIVWVTFPAGVGVILTGGLFYMDGWEPSMLVKVVYSMIHKPIFQLCVCVIMMSCIFRVENVYRGIVEWRGFTWSGRVSYSAFLLHSTFQRGLVGFQRQPSQMSEFYILIILAATVMLSFCLGALMWLTIESPLASVTKVLLSPPRRKPREKEPEQDDVTTKV</sequence>
<protein>
    <submittedName>
        <fullName evidence="1">Uncharacterized protein</fullName>
    </submittedName>
</protein>
<name>A0ACC0J8P2_CHOFU</name>